<organism evidence="1 2">
    <name type="scientific">Paramecium sonneborni</name>
    <dbReference type="NCBI Taxonomy" id="65129"/>
    <lineage>
        <taxon>Eukaryota</taxon>
        <taxon>Sar</taxon>
        <taxon>Alveolata</taxon>
        <taxon>Ciliophora</taxon>
        <taxon>Intramacronucleata</taxon>
        <taxon>Oligohymenophorea</taxon>
        <taxon>Peniculida</taxon>
        <taxon>Parameciidae</taxon>
        <taxon>Paramecium</taxon>
    </lineage>
</organism>
<keyword evidence="2" id="KW-1185">Reference proteome</keyword>
<name>A0A8S1RWC4_9CILI</name>
<dbReference type="Proteomes" id="UP000692954">
    <property type="component" value="Unassembled WGS sequence"/>
</dbReference>
<evidence type="ECO:0000313" key="2">
    <source>
        <dbReference type="Proteomes" id="UP000692954"/>
    </source>
</evidence>
<dbReference type="AlphaFoldDB" id="A0A8S1RWC4"/>
<sequence>MKVGRWNVLNLNFENQIIGCMNFDENGNEIYRTKNDDIIYVGSFKKQMKVGRWDIMYCDRGEEYKQMQIL</sequence>
<gene>
    <name evidence="1" type="ORF">PSON_ATCC_30995.1.T4140002</name>
</gene>
<evidence type="ECO:0000313" key="1">
    <source>
        <dbReference type="EMBL" id="CAD8131225.1"/>
    </source>
</evidence>
<accession>A0A8S1RWC4</accession>
<reference evidence="1" key="1">
    <citation type="submission" date="2021-01" db="EMBL/GenBank/DDBJ databases">
        <authorList>
            <consortium name="Genoscope - CEA"/>
            <person name="William W."/>
        </authorList>
    </citation>
    <scope>NUCLEOTIDE SEQUENCE</scope>
</reference>
<protein>
    <submittedName>
        <fullName evidence="1">Uncharacterized protein</fullName>
    </submittedName>
</protein>
<proteinExistence type="predicted"/>
<comment type="caution">
    <text evidence="1">The sequence shown here is derived from an EMBL/GenBank/DDBJ whole genome shotgun (WGS) entry which is preliminary data.</text>
</comment>
<dbReference type="OrthoDB" id="10688904at2759"/>
<dbReference type="EMBL" id="CAJJDN010000414">
    <property type="protein sequence ID" value="CAD8131225.1"/>
    <property type="molecule type" value="Genomic_DNA"/>
</dbReference>